<comment type="cofactor">
    <cofactor evidence="1">
        <name>Zn(2+)</name>
        <dbReference type="ChEBI" id="CHEBI:29105"/>
    </cofactor>
</comment>
<evidence type="ECO:0000256" key="3">
    <source>
        <dbReference type="ARBA" id="ARBA00004496"/>
    </source>
</evidence>
<keyword evidence="7" id="KW-0645">Protease</keyword>
<proteinExistence type="inferred from homology"/>
<comment type="similarity">
    <text evidence="4">Belongs to the peptidase M16 family. PreP subfamily.</text>
</comment>
<dbReference type="Pfam" id="PF22516">
    <property type="entry name" value="PreP_C"/>
    <property type="match status" value="1"/>
</dbReference>
<evidence type="ECO:0000313" key="18">
    <source>
        <dbReference type="EMBL" id="KAK4885980.1"/>
    </source>
</evidence>
<dbReference type="EMBL" id="JARPUR010000001">
    <property type="protein sequence ID" value="KAK4885980.1"/>
    <property type="molecule type" value="Genomic_DNA"/>
</dbReference>
<dbReference type="InterPro" id="IPR006020">
    <property type="entry name" value="PTB/PI_dom"/>
</dbReference>
<evidence type="ECO:0000256" key="9">
    <source>
        <dbReference type="ARBA" id="ARBA00022801"/>
    </source>
</evidence>
<organism evidence="18 19">
    <name type="scientific">Aquatica leii</name>
    <dbReference type="NCBI Taxonomy" id="1421715"/>
    <lineage>
        <taxon>Eukaryota</taxon>
        <taxon>Metazoa</taxon>
        <taxon>Ecdysozoa</taxon>
        <taxon>Arthropoda</taxon>
        <taxon>Hexapoda</taxon>
        <taxon>Insecta</taxon>
        <taxon>Pterygota</taxon>
        <taxon>Neoptera</taxon>
        <taxon>Endopterygota</taxon>
        <taxon>Coleoptera</taxon>
        <taxon>Polyphaga</taxon>
        <taxon>Elateriformia</taxon>
        <taxon>Elateroidea</taxon>
        <taxon>Lampyridae</taxon>
        <taxon>Luciolinae</taxon>
        <taxon>Aquatica</taxon>
    </lineage>
</organism>
<dbReference type="GO" id="GO:0046872">
    <property type="term" value="F:metal ion binding"/>
    <property type="evidence" value="ECO:0007669"/>
    <property type="project" value="UniProtKB-KW"/>
</dbReference>
<dbReference type="PROSITE" id="PS01179">
    <property type="entry name" value="PID"/>
    <property type="match status" value="1"/>
</dbReference>
<evidence type="ECO:0000256" key="10">
    <source>
        <dbReference type="ARBA" id="ARBA00022833"/>
    </source>
</evidence>
<keyword evidence="12" id="KW-0809">Transit peptide</keyword>
<dbReference type="PANTHER" id="PTHR43016:SF13">
    <property type="entry name" value="PRESEQUENCE PROTEASE, MITOCHONDRIAL"/>
    <property type="match status" value="1"/>
</dbReference>
<dbReference type="Gene3D" id="2.30.29.30">
    <property type="entry name" value="Pleckstrin-homology domain (PH domain)/Phosphotyrosine-binding domain (PTB)"/>
    <property type="match status" value="1"/>
</dbReference>
<comment type="similarity">
    <text evidence="15">Belongs to the ced-6 family.</text>
</comment>
<evidence type="ECO:0000256" key="7">
    <source>
        <dbReference type="ARBA" id="ARBA00022670"/>
    </source>
</evidence>
<evidence type="ECO:0000259" key="17">
    <source>
        <dbReference type="PROSITE" id="PS01179"/>
    </source>
</evidence>
<evidence type="ECO:0000256" key="5">
    <source>
        <dbReference type="ARBA" id="ARBA00020167"/>
    </source>
</evidence>
<dbReference type="InterPro" id="IPR007863">
    <property type="entry name" value="Peptidase_M16_C"/>
</dbReference>
<evidence type="ECO:0000256" key="14">
    <source>
        <dbReference type="ARBA" id="ARBA00023128"/>
    </source>
</evidence>
<protein>
    <recommendedName>
        <fullName evidence="5">Presequence protease, mitochondrial</fullName>
    </recommendedName>
</protein>
<feature type="region of interest" description="Disordered" evidence="16">
    <location>
        <begin position="64"/>
        <end position="83"/>
    </location>
</feature>
<evidence type="ECO:0000313" key="19">
    <source>
        <dbReference type="Proteomes" id="UP001353858"/>
    </source>
</evidence>
<feature type="region of interest" description="Disordered" evidence="16">
    <location>
        <begin position="1501"/>
        <end position="1521"/>
    </location>
</feature>
<evidence type="ECO:0000256" key="2">
    <source>
        <dbReference type="ARBA" id="ARBA00004173"/>
    </source>
</evidence>
<evidence type="ECO:0000256" key="4">
    <source>
        <dbReference type="ARBA" id="ARBA00007575"/>
    </source>
</evidence>
<feature type="compositionally biased region" description="Basic and acidic residues" evidence="16">
    <location>
        <begin position="1501"/>
        <end position="1513"/>
    </location>
</feature>
<keyword evidence="6" id="KW-0963">Cytoplasm</keyword>
<comment type="caution">
    <text evidence="18">The sequence shown here is derived from an EMBL/GenBank/DDBJ whole genome shotgun (WGS) entry which is preliminary data.</text>
</comment>
<keyword evidence="19" id="KW-1185">Reference proteome</keyword>
<dbReference type="Proteomes" id="UP001353858">
    <property type="component" value="Unassembled WGS sequence"/>
</dbReference>
<dbReference type="FunFam" id="3.30.830.10:FF:000009">
    <property type="entry name" value="Presequence protease, mitochondrial"/>
    <property type="match status" value="1"/>
</dbReference>
<dbReference type="InterPro" id="IPR011249">
    <property type="entry name" value="Metalloenz_LuxS/M16"/>
</dbReference>
<dbReference type="GO" id="GO:0016485">
    <property type="term" value="P:protein processing"/>
    <property type="evidence" value="ECO:0007669"/>
    <property type="project" value="TreeGrafter"/>
</dbReference>
<dbReference type="Pfam" id="PF05193">
    <property type="entry name" value="Peptidase_M16_C"/>
    <property type="match status" value="1"/>
</dbReference>
<comment type="subcellular location">
    <subcellularLocation>
        <location evidence="3">Cytoplasm</location>
    </subcellularLocation>
    <subcellularLocation>
        <location evidence="2">Mitochondrion</location>
    </subcellularLocation>
</comment>
<dbReference type="SUPFAM" id="SSF50729">
    <property type="entry name" value="PH domain-like"/>
    <property type="match status" value="1"/>
</dbReference>
<keyword evidence="9" id="KW-0378">Hydrolase</keyword>
<dbReference type="Pfam" id="PF00640">
    <property type="entry name" value="PID"/>
    <property type="match status" value="1"/>
</dbReference>
<dbReference type="GO" id="GO:0043277">
    <property type="term" value="P:apoptotic cell clearance"/>
    <property type="evidence" value="ECO:0007669"/>
    <property type="project" value="UniProtKB-ARBA"/>
</dbReference>
<evidence type="ECO:0000256" key="6">
    <source>
        <dbReference type="ARBA" id="ARBA00022490"/>
    </source>
</evidence>
<feature type="domain" description="PID" evidence="17">
    <location>
        <begin position="95"/>
        <end position="242"/>
    </location>
</feature>
<dbReference type="InterPro" id="IPR011993">
    <property type="entry name" value="PH-like_dom_sf"/>
</dbReference>
<reference evidence="19" key="1">
    <citation type="submission" date="2023-01" db="EMBL/GenBank/DDBJ databases">
        <title>Key to firefly adult light organ development and bioluminescence: homeobox transcription factors regulate luciferase expression and transportation to peroxisome.</title>
        <authorList>
            <person name="Fu X."/>
        </authorList>
    </citation>
    <scope>NUCLEOTIDE SEQUENCE [LARGE SCALE GENOMIC DNA]</scope>
</reference>
<keyword evidence="10" id="KW-0862">Zinc</keyword>
<evidence type="ECO:0000256" key="11">
    <source>
        <dbReference type="ARBA" id="ARBA00022907"/>
    </source>
</evidence>
<evidence type="ECO:0000256" key="12">
    <source>
        <dbReference type="ARBA" id="ARBA00022946"/>
    </source>
</evidence>
<dbReference type="SMART" id="SM01264">
    <property type="entry name" value="M16C_associated"/>
    <property type="match status" value="1"/>
</dbReference>
<name>A0AAN7QB02_9COLE</name>
<evidence type="ECO:0000256" key="1">
    <source>
        <dbReference type="ARBA" id="ARBA00001947"/>
    </source>
</evidence>
<dbReference type="InterPro" id="IPR013578">
    <property type="entry name" value="Peptidase_M16C_assoc"/>
</dbReference>
<dbReference type="CDD" id="cd01273">
    <property type="entry name" value="PTB_CED-6"/>
    <property type="match status" value="1"/>
</dbReference>
<dbReference type="SUPFAM" id="SSF63411">
    <property type="entry name" value="LuxS/MPP-like metallohydrolase"/>
    <property type="match status" value="4"/>
</dbReference>
<accession>A0AAN7QB02</accession>
<keyword evidence="13" id="KW-0482">Metalloprotease</keyword>
<dbReference type="InterPro" id="IPR055130">
    <property type="entry name" value="PreP_C"/>
</dbReference>
<feature type="compositionally biased region" description="Low complexity" evidence="16">
    <location>
        <begin position="68"/>
        <end position="77"/>
    </location>
</feature>
<evidence type="ECO:0000256" key="8">
    <source>
        <dbReference type="ARBA" id="ARBA00022723"/>
    </source>
</evidence>
<dbReference type="GO" id="GO:0004222">
    <property type="term" value="F:metalloendopeptidase activity"/>
    <property type="evidence" value="ECO:0007669"/>
    <property type="project" value="TreeGrafter"/>
</dbReference>
<dbReference type="Pfam" id="PF08367">
    <property type="entry name" value="M16C_assoc"/>
    <property type="match status" value="1"/>
</dbReference>
<sequence>MFKLDSGAESSIIPILKLSPENQSFIQTGSTPITLVSYGNFKTKPVGQCVIKQEMATLLKWAQNTTQGKNSNKNNHSNGERKWIHPPEALQKGHVAYLVKFLGNTIVDQPKGIEVVKEAIRKLRFSQQLRKSETGAKTRKVELTISADGVAIQEPRTHNILHQFPLHRISYCADDKGEKKFFSFIAKQQNQDTDQEEKHECFVFISDKLAEEITLTIGQAFELAYKRFLETSGKDLESQRRAMITQQKIKRLEQENNLYKQRLLEISRFINIKSELDQYLRKHEIRSLLEIPLSNSISSNSDNSSVNSEKINGNGNISNQLLDFGSSNDNINGNGFAPPIPPRQFDSAPTVGTKLEGLLLNEFDHDDDFDPRSYETNHNNTSHMPVMNGNISNPPPLLAPPPKAARRSNISNNNNHPDRTFGQDLFGVPPFASQLAVTPTANTVKTSDPFEMGDFGTAATPQDIENAIGLLDKRILEMKTGFSRGISFGNSLCSVSRMWKLRHNKIFGKLKRLKLLKPYSQVASAEIEVDNNLTDVKNLQPGSLVHGFLIDSVENISVFNILAVQLTHSRTKAKYLHLYRNDNNNVFSINFRTTPKDSTGLPHILEHTVLCGSELYPVRDPFFKMLNRSLATFMNAMTGSDYTIYPFSTQNLTDFRNLQKIYLDAVFRPKLSEFDFMQEGWRLEFEDLKDKHSDLTIKGVVYNEMKGAYSENENLLSQKLQNLILPDHTYSVVSGGDPLLIPSLTWEDLKRFHQDHYHPSNATFYSYGNFPLIPSLEYLNKEYLSQYDYKDTNHTLVTPQSRWSEPKKDKIVGRFENMREPFEKQNTFSISLVMTDILDIYETFLLQFIAELLVRGPNSPMYKAMIDANFSGGFTSCTGYDTQQRDSIFTVGLQGLQKDNIEKVEFLFDKTIVEVISNGFDQKHIESVLHSYELNIKHQTSNFGLALLFGLTPVLNHNGNIVDALKVDALINKLRENLEKDNKYLQKTVKKYFKDNSHKLSLTMVPDKDYEIHQQQLEHKVIADKQKNLTANDKENIYIKGLQFLQYQSAPQDKNLLPTLEINDISSDVEHVFCQKLKLENVRTNIYTANTNDITYFKGIISTNDLTPEQQLMLPLLCYIVPKMGTSNLNYREFDSLMTRKTAGLRLNIHLADSLFQLHSYEPGILLHSYCLDENVESMWFLWNQIFSFLEFSNVDRFKTLLQLYMSNLTQGLADSGHLYSMQAAGSLVSGSAYQKELLNGLHHITYMKSLMKLPNYESILTELHNIAKILFDKNKLRCSLNVSQKNSSKIRSTYEIFISSLPGNTFGKPNENIFKTNQLVQSSSVNCQHHVLNVPVFYCSKAILTVPYSNPDFAKLRVLARLLSSKYLHPELREKKGAYGGGARISSDGVFSFFSYRDPHCFQTLDIFDNSASWLKKEMQNITKQDILEAKLGVFQSIDAPIPPSEKGANEFVRGITSEILQRHRADVMTVDISGLKSVSEKYLSSKSQVVSGKAILGPKKETDEASKRAGEEWTVLNSE</sequence>
<dbReference type="FunFam" id="3.30.830.10:FF:000013">
    <property type="entry name" value="Mitochondrial presequence protease"/>
    <property type="match status" value="1"/>
</dbReference>
<keyword evidence="11" id="KW-0581">Phagocytosis</keyword>
<gene>
    <name evidence="18" type="ORF">RN001_002251</name>
</gene>
<dbReference type="Gene3D" id="3.30.830.10">
    <property type="entry name" value="Metalloenzyme, LuxS/M16 peptidase-like"/>
    <property type="match status" value="4"/>
</dbReference>
<dbReference type="GO" id="GO:0005759">
    <property type="term" value="C:mitochondrial matrix"/>
    <property type="evidence" value="ECO:0007669"/>
    <property type="project" value="TreeGrafter"/>
</dbReference>
<evidence type="ECO:0000256" key="15">
    <source>
        <dbReference type="ARBA" id="ARBA00060944"/>
    </source>
</evidence>
<dbReference type="SMART" id="SM00462">
    <property type="entry name" value="PTB"/>
    <property type="match status" value="1"/>
</dbReference>
<dbReference type="FunFam" id="2.30.29.30:FF:000118">
    <property type="entry name" value="GULP PTB domain containing engulfment adaptor 1"/>
    <property type="match status" value="1"/>
</dbReference>
<keyword evidence="8" id="KW-0479">Metal-binding</keyword>
<evidence type="ECO:0000256" key="16">
    <source>
        <dbReference type="SAM" id="MobiDB-lite"/>
    </source>
</evidence>
<evidence type="ECO:0000256" key="13">
    <source>
        <dbReference type="ARBA" id="ARBA00023049"/>
    </source>
</evidence>
<dbReference type="PANTHER" id="PTHR43016">
    <property type="entry name" value="PRESEQUENCE PROTEASE"/>
    <property type="match status" value="1"/>
</dbReference>
<dbReference type="FunFam" id="3.30.830.10:FF:000011">
    <property type="entry name" value="Presequence protease, mitochondrial"/>
    <property type="match status" value="1"/>
</dbReference>
<keyword evidence="14" id="KW-0496">Mitochondrion</keyword>